<feature type="domain" description="Wall-associated receptor kinase galacturonan-binding" evidence="4">
    <location>
        <begin position="29"/>
        <end position="87"/>
    </location>
</feature>
<dbReference type="PANTHER" id="PTHR33355">
    <property type="entry name" value="WALL-ASSOCIATED RECEPTOR KINASE CARBOXY-TERMINAL PROTEIN-RELATED"/>
    <property type="match status" value="1"/>
</dbReference>
<dbReference type="GO" id="GO:0030247">
    <property type="term" value="F:polysaccharide binding"/>
    <property type="evidence" value="ECO:0007669"/>
    <property type="project" value="InterPro"/>
</dbReference>
<keyword evidence="5" id="KW-0675">Receptor</keyword>
<feature type="chain" id="PRO_5004932930" evidence="3">
    <location>
        <begin position="25"/>
        <end position="216"/>
    </location>
</feature>
<keyword evidence="2 3" id="KW-0732">Signal</keyword>
<dbReference type="eggNOG" id="KOG1187">
    <property type="taxonomic scope" value="Eukaryota"/>
</dbReference>
<name>W9S304_9ROSA</name>
<proteinExistence type="predicted"/>
<keyword evidence="5" id="KW-0418">Kinase</keyword>
<dbReference type="GO" id="GO:0016301">
    <property type="term" value="F:kinase activity"/>
    <property type="evidence" value="ECO:0007669"/>
    <property type="project" value="UniProtKB-KW"/>
</dbReference>
<evidence type="ECO:0000259" key="4">
    <source>
        <dbReference type="Pfam" id="PF13947"/>
    </source>
</evidence>
<reference evidence="6" key="1">
    <citation type="submission" date="2013-01" db="EMBL/GenBank/DDBJ databases">
        <title>Draft Genome Sequence of a Mulberry Tree, Morus notabilis C.K. Schneid.</title>
        <authorList>
            <person name="He N."/>
            <person name="Zhao S."/>
        </authorList>
    </citation>
    <scope>NUCLEOTIDE SEQUENCE</scope>
</reference>
<evidence type="ECO:0000313" key="6">
    <source>
        <dbReference type="Proteomes" id="UP000030645"/>
    </source>
</evidence>
<sequence>MDTGVKMVALMFSMLIIFVSNVSALINACPKCGSVEVPYPFSTDGNCGDPRYKIYCNNTTNTLEFPSAEGFHYKILSINTSTNKLIINPPTLQETTSCYSSDFPLQGLRLDDRSPFNISSHNTVMLLNCSDNLLCSPLNCSSSSLCRQFEDQMEEGSGCRGTLCCHYLKDSSMNSHFIRLRYGGCTAYTSVVDVQPSDPVDKWNYGIELQWLPPNY</sequence>
<dbReference type="InterPro" id="IPR025287">
    <property type="entry name" value="WAK_GUB"/>
</dbReference>
<dbReference type="Pfam" id="PF13947">
    <property type="entry name" value="GUB_WAK_bind"/>
    <property type="match status" value="1"/>
</dbReference>
<organism evidence="5 6">
    <name type="scientific">Morus notabilis</name>
    <dbReference type="NCBI Taxonomy" id="981085"/>
    <lineage>
        <taxon>Eukaryota</taxon>
        <taxon>Viridiplantae</taxon>
        <taxon>Streptophyta</taxon>
        <taxon>Embryophyta</taxon>
        <taxon>Tracheophyta</taxon>
        <taxon>Spermatophyta</taxon>
        <taxon>Magnoliopsida</taxon>
        <taxon>eudicotyledons</taxon>
        <taxon>Gunneridae</taxon>
        <taxon>Pentapetalae</taxon>
        <taxon>rosids</taxon>
        <taxon>fabids</taxon>
        <taxon>Rosales</taxon>
        <taxon>Moraceae</taxon>
        <taxon>Moreae</taxon>
        <taxon>Morus</taxon>
    </lineage>
</organism>
<dbReference type="EMBL" id="KE345683">
    <property type="protein sequence ID" value="EXC11337.1"/>
    <property type="molecule type" value="Genomic_DNA"/>
</dbReference>
<dbReference type="Proteomes" id="UP000030645">
    <property type="component" value="Unassembled WGS sequence"/>
</dbReference>
<accession>W9S304</accession>
<dbReference type="PANTHER" id="PTHR33355:SF14">
    <property type="entry name" value="WALL-ASSOCIATED RECEPTOR KINASE GALACTURONAN-BINDING DOMAIN-CONTAINING PROTEIN"/>
    <property type="match status" value="1"/>
</dbReference>
<dbReference type="KEGG" id="mnt:21390317"/>
<protein>
    <submittedName>
        <fullName evidence="5">Wall-associated receptor kinase-like 20</fullName>
    </submittedName>
</protein>
<evidence type="ECO:0000256" key="3">
    <source>
        <dbReference type="SAM" id="SignalP"/>
    </source>
</evidence>
<gene>
    <name evidence="5" type="ORF">L484_006902</name>
</gene>
<feature type="signal peptide" evidence="3">
    <location>
        <begin position="1"/>
        <end position="24"/>
    </location>
</feature>
<dbReference type="STRING" id="981085.W9S304"/>
<dbReference type="GO" id="GO:0016020">
    <property type="term" value="C:membrane"/>
    <property type="evidence" value="ECO:0007669"/>
    <property type="project" value="UniProtKB-SubCell"/>
</dbReference>
<keyword evidence="5" id="KW-0808">Transferase</keyword>
<evidence type="ECO:0000256" key="1">
    <source>
        <dbReference type="ARBA" id="ARBA00004167"/>
    </source>
</evidence>
<comment type="subcellular location">
    <subcellularLocation>
        <location evidence="1">Membrane</location>
        <topology evidence="1">Single-pass membrane protein</topology>
    </subcellularLocation>
</comment>
<evidence type="ECO:0000313" key="5">
    <source>
        <dbReference type="EMBL" id="EXC11337.1"/>
    </source>
</evidence>
<evidence type="ECO:0000256" key="2">
    <source>
        <dbReference type="ARBA" id="ARBA00022729"/>
    </source>
</evidence>
<keyword evidence="6" id="KW-1185">Reference proteome</keyword>
<dbReference type="OrthoDB" id="1466077at2759"/>
<dbReference type="AlphaFoldDB" id="W9S304"/>